<evidence type="ECO:0000313" key="2">
    <source>
        <dbReference type="Proteomes" id="UP000001312"/>
    </source>
</evidence>
<protein>
    <submittedName>
        <fullName evidence="1">Uncharacterized protein</fullName>
    </submittedName>
</protein>
<dbReference type="Proteomes" id="UP000001312">
    <property type="component" value="Unassembled WGS sequence"/>
</dbReference>
<sequence length="39" mass="4556">MLEGQELFGLTKCRKCLKCLNVMCEDFEISKMQEKLAIM</sequence>
<dbReference type="InParanoid" id="A7ENM9"/>
<keyword evidence="2" id="KW-1185">Reference proteome</keyword>
<reference evidence="2" key="1">
    <citation type="journal article" date="2011" name="PLoS Genet.">
        <title>Genomic analysis of the necrotrophic fungal pathogens Sclerotinia sclerotiorum and Botrytis cinerea.</title>
        <authorList>
            <person name="Amselem J."/>
            <person name="Cuomo C.A."/>
            <person name="van Kan J.A."/>
            <person name="Viaud M."/>
            <person name="Benito E.P."/>
            <person name="Couloux A."/>
            <person name="Coutinho P.M."/>
            <person name="de Vries R.P."/>
            <person name="Dyer P.S."/>
            <person name="Fillinger S."/>
            <person name="Fournier E."/>
            <person name="Gout L."/>
            <person name="Hahn M."/>
            <person name="Kohn L."/>
            <person name="Lapalu N."/>
            <person name="Plummer K.M."/>
            <person name="Pradier J.M."/>
            <person name="Quevillon E."/>
            <person name="Sharon A."/>
            <person name="Simon A."/>
            <person name="ten Have A."/>
            <person name="Tudzynski B."/>
            <person name="Tudzynski P."/>
            <person name="Wincker P."/>
            <person name="Andrew M."/>
            <person name="Anthouard V."/>
            <person name="Beever R.E."/>
            <person name="Beffa R."/>
            <person name="Benoit I."/>
            <person name="Bouzid O."/>
            <person name="Brault B."/>
            <person name="Chen Z."/>
            <person name="Choquer M."/>
            <person name="Collemare J."/>
            <person name="Cotton P."/>
            <person name="Danchin E.G."/>
            <person name="Da Silva C."/>
            <person name="Gautier A."/>
            <person name="Giraud C."/>
            <person name="Giraud T."/>
            <person name="Gonzalez C."/>
            <person name="Grossetete S."/>
            <person name="Guldener U."/>
            <person name="Henrissat B."/>
            <person name="Howlett B.J."/>
            <person name="Kodira C."/>
            <person name="Kretschmer M."/>
            <person name="Lappartient A."/>
            <person name="Leroch M."/>
            <person name="Levis C."/>
            <person name="Mauceli E."/>
            <person name="Neuveglise C."/>
            <person name="Oeser B."/>
            <person name="Pearson M."/>
            <person name="Poulain J."/>
            <person name="Poussereau N."/>
            <person name="Quesneville H."/>
            <person name="Rascle C."/>
            <person name="Schumacher J."/>
            <person name="Segurens B."/>
            <person name="Sexton A."/>
            <person name="Silva E."/>
            <person name="Sirven C."/>
            <person name="Soanes D.M."/>
            <person name="Talbot N.J."/>
            <person name="Templeton M."/>
            <person name="Yandava C."/>
            <person name="Yarden O."/>
            <person name="Zeng Q."/>
            <person name="Rollins J.A."/>
            <person name="Lebrun M.H."/>
            <person name="Dickman M."/>
        </authorList>
    </citation>
    <scope>NUCLEOTIDE SEQUENCE [LARGE SCALE GENOMIC DNA]</scope>
    <source>
        <strain evidence="2">ATCC 18683 / 1980 / Ss-1</strain>
    </source>
</reference>
<dbReference type="KEGG" id="ssl:SS1G_06928"/>
<dbReference type="EMBL" id="CH476628">
    <property type="protein sequence ID" value="EDO04445.1"/>
    <property type="molecule type" value="Genomic_DNA"/>
</dbReference>
<name>A7ENM9_SCLS1</name>
<proteinExistence type="predicted"/>
<accession>A7ENM9</accession>
<dbReference type="GeneID" id="5488376"/>
<organism evidence="1 2">
    <name type="scientific">Sclerotinia sclerotiorum (strain ATCC 18683 / 1980 / Ss-1)</name>
    <name type="common">White mold</name>
    <name type="synonym">Whetzelinia sclerotiorum</name>
    <dbReference type="NCBI Taxonomy" id="665079"/>
    <lineage>
        <taxon>Eukaryota</taxon>
        <taxon>Fungi</taxon>
        <taxon>Dikarya</taxon>
        <taxon>Ascomycota</taxon>
        <taxon>Pezizomycotina</taxon>
        <taxon>Leotiomycetes</taxon>
        <taxon>Helotiales</taxon>
        <taxon>Sclerotiniaceae</taxon>
        <taxon>Sclerotinia</taxon>
    </lineage>
</organism>
<dbReference type="AlphaFoldDB" id="A7ENM9"/>
<gene>
    <name evidence="1" type="ORF">SS1G_06928</name>
</gene>
<dbReference type="RefSeq" id="XP_001592687.1">
    <property type="nucleotide sequence ID" value="XM_001592637.1"/>
</dbReference>
<evidence type="ECO:0000313" key="1">
    <source>
        <dbReference type="EMBL" id="EDO04445.1"/>
    </source>
</evidence>